<dbReference type="Pfam" id="PF00488">
    <property type="entry name" value="MutS_V"/>
    <property type="match status" value="1"/>
</dbReference>
<dbReference type="InterPro" id="IPR036187">
    <property type="entry name" value="DNA_mismatch_repair_MutS_sf"/>
</dbReference>
<comment type="caution">
    <text evidence="6">The sequence shown here is derived from an EMBL/GenBank/DDBJ whole genome shotgun (WGS) entry which is preliminary data.</text>
</comment>
<feature type="domain" description="DNA mismatch repair proteins mutS family" evidence="5">
    <location>
        <begin position="416"/>
        <end position="588"/>
    </location>
</feature>
<evidence type="ECO:0000256" key="1">
    <source>
        <dbReference type="ARBA" id="ARBA00022741"/>
    </source>
</evidence>
<evidence type="ECO:0000256" key="4">
    <source>
        <dbReference type="SAM" id="Phobius"/>
    </source>
</evidence>
<keyword evidence="4" id="KW-0472">Membrane</keyword>
<keyword evidence="1" id="KW-0547">Nucleotide-binding</keyword>
<evidence type="ECO:0000313" key="6">
    <source>
        <dbReference type="EMBL" id="OQP53104.1"/>
    </source>
</evidence>
<dbReference type="InterPro" id="IPR045076">
    <property type="entry name" value="MutS"/>
</dbReference>
<name>A0ABX3P2B4_9BACT</name>
<keyword evidence="4" id="KW-1133">Transmembrane helix</keyword>
<dbReference type="InterPro" id="IPR000432">
    <property type="entry name" value="DNA_mismatch_repair_MutS_C"/>
</dbReference>
<protein>
    <recommendedName>
        <fullName evidence="5">DNA mismatch repair proteins mutS family domain-containing protein</fullName>
    </recommendedName>
</protein>
<dbReference type="InterPro" id="IPR027417">
    <property type="entry name" value="P-loop_NTPase"/>
</dbReference>
<evidence type="ECO:0000256" key="2">
    <source>
        <dbReference type="ARBA" id="ARBA00022840"/>
    </source>
</evidence>
<keyword evidence="4" id="KW-0812">Transmembrane</keyword>
<evidence type="ECO:0000313" key="7">
    <source>
        <dbReference type="Proteomes" id="UP000192277"/>
    </source>
</evidence>
<dbReference type="SMART" id="SM00534">
    <property type="entry name" value="MUTSac"/>
    <property type="match status" value="1"/>
</dbReference>
<evidence type="ECO:0000256" key="3">
    <source>
        <dbReference type="ARBA" id="ARBA00023125"/>
    </source>
</evidence>
<dbReference type="Gene3D" id="1.10.1420.10">
    <property type="match status" value="1"/>
</dbReference>
<feature type="transmembrane region" description="Helical" evidence="4">
    <location>
        <begin position="54"/>
        <end position="74"/>
    </location>
</feature>
<keyword evidence="2" id="KW-0067">ATP-binding</keyword>
<reference evidence="6 7" key="1">
    <citation type="submission" date="2016-04" db="EMBL/GenBank/DDBJ databases">
        <authorList>
            <person name="Chen L."/>
            <person name="Zhuang W."/>
            <person name="Wang G."/>
        </authorList>
    </citation>
    <scope>NUCLEOTIDE SEQUENCE [LARGE SCALE GENOMIC DNA]</scope>
    <source>
        <strain evidence="7">GR20</strain>
    </source>
</reference>
<feature type="transmembrane region" description="Helical" evidence="4">
    <location>
        <begin position="30"/>
        <end position="48"/>
    </location>
</feature>
<dbReference type="RefSeq" id="WP_014218364.1">
    <property type="nucleotide sequence ID" value="NZ_LWBO01000003.1"/>
</dbReference>
<keyword evidence="7" id="KW-1185">Reference proteome</keyword>
<proteinExistence type="predicted"/>
<dbReference type="SUPFAM" id="SSF48334">
    <property type="entry name" value="DNA repair protein MutS, domain III"/>
    <property type="match status" value="1"/>
</dbReference>
<dbReference type="SUPFAM" id="SSF52540">
    <property type="entry name" value="P-loop containing nucleoside triphosphate hydrolases"/>
    <property type="match status" value="1"/>
</dbReference>
<accession>A0ABX3P2B4</accession>
<dbReference type="EMBL" id="LWBO01000003">
    <property type="protein sequence ID" value="OQP53104.1"/>
    <property type="molecule type" value="Genomic_DNA"/>
</dbReference>
<dbReference type="PANTHER" id="PTHR11361">
    <property type="entry name" value="DNA MISMATCH REPAIR PROTEIN MUTS FAMILY MEMBER"/>
    <property type="match status" value="1"/>
</dbReference>
<organism evidence="6 7">
    <name type="scientific">Niastella koreensis</name>
    <dbReference type="NCBI Taxonomy" id="354356"/>
    <lineage>
        <taxon>Bacteria</taxon>
        <taxon>Pseudomonadati</taxon>
        <taxon>Bacteroidota</taxon>
        <taxon>Chitinophagia</taxon>
        <taxon>Chitinophagales</taxon>
        <taxon>Chitinophagaceae</taxon>
        <taxon>Niastella</taxon>
    </lineage>
</organism>
<sequence>MSTTHSFYEEKVQHYIDELTRLRPYATGVAALRLTCFGALAWAVYKWASVHSTAWIIATLLLAICFAILVRIAWRMNDRKALLEKLLFINNNEVNVLHNRPNQFDNGGKFLSYGSISGDLDVFGAGSLFLLLNRTTTWHGTKQLADLLNEPLLSSAAIYDQQQAVRTLSTQRELGQLITAHGLLNGEKEGNLNDIGNWLQQPQVIHGNRFINVLRYLTPLYSAIFLFNWLATGSYGLLIPVIFINWAIIGRYAKRIQQQHTLLGKKEAILIQYASILSLFVKVETGDSELLKKEKDKAAEAHLSVKKLSRLSAMFDQRLNLFINIFLNSFLMYDIQCLWALESWKKQHKDRFNEWIHTVGMIESLNSLATFAYNNPGYQYATINTETLSIAATQIAHPLIPAEGRVANDCSFGINEKLVLVTGSNMSGKTTFLRTLGINLILAQCGAPVCAATFSFTPMVIRGSIRVSDSLQEQTSYFMAELKRLQQIIHFLQQQTTPVLILIDEILRGTNSEDKTYGSEQFIKKLIRYRCLTLFATHDLTLSRLEDELPKQVSNYCFESTIRNGELLFDYTLQRGVAKNKNASFLMEKMEII</sequence>
<dbReference type="Gene3D" id="3.40.50.300">
    <property type="entry name" value="P-loop containing nucleotide triphosphate hydrolases"/>
    <property type="match status" value="1"/>
</dbReference>
<keyword evidence="3" id="KW-0238">DNA-binding</keyword>
<evidence type="ECO:0000259" key="5">
    <source>
        <dbReference type="SMART" id="SM00534"/>
    </source>
</evidence>
<gene>
    <name evidence="6" type="ORF">A4D02_22135</name>
</gene>
<dbReference type="PANTHER" id="PTHR11361:SF99">
    <property type="entry name" value="DNA MISMATCH REPAIR PROTEIN"/>
    <property type="match status" value="1"/>
</dbReference>
<dbReference type="Proteomes" id="UP000192277">
    <property type="component" value="Unassembled WGS sequence"/>
</dbReference>